<organism evidence="2 3">
    <name type="scientific">Candidatus Blackburnbacteria bacterium RIFCSPLOWO2_01_FULL_40_20</name>
    <dbReference type="NCBI Taxonomy" id="1797519"/>
    <lineage>
        <taxon>Bacteria</taxon>
        <taxon>Candidatus Blackburniibacteriota</taxon>
    </lineage>
</organism>
<dbReference type="GO" id="GO:0004377">
    <property type="term" value="F:GDP-Man:Man(3)GlcNAc(2)-PP-Dol alpha-1,2-mannosyltransferase activity"/>
    <property type="evidence" value="ECO:0007669"/>
    <property type="project" value="InterPro"/>
</dbReference>
<reference evidence="2 3" key="1">
    <citation type="journal article" date="2016" name="Nat. Commun.">
        <title>Thousands of microbial genomes shed light on interconnected biogeochemical processes in an aquifer system.</title>
        <authorList>
            <person name="Anantharaman K."/>
            <person name="Brown C.T."/>
            <person name="Hug L.A."/>
            <person name="Sharon I."/>
            <person name="Castelle C.J."/>
            <person name="Probst A.J."/>
            <person name="Thomas B.C."/>
            <person name="Singh A."/>
            <person name="Wilkins M.J."/>
            <person name="Karaoz U."/>
            <person name="Brodie E.L."/>
            <person name="Williams K.H."/>
            <person name="Hubbard S.S."/>
            <person name="Banfield J.F."/>
        </authorList>
    </citation>
    <scope>NUCLEOTIDE SEQUENCE [LARGE SCALE GENOMIC DNA]</scope>
</reference>
<protein>
    <recommendedName>
        <fullName evidence="1">Glycosyl transferase family 1 domain-containing protein</fullName>
    </recommendedName>
</protein>
<evidence type="ECO:0000259" key="1">
    <source>
        <dbReference type="Pfam" id="PF00534"/>
    </source>
</evidence>
<dbReference type="CDD" id="cd03801">
    <property type="entry name" value="GT4_PimA-like"/>
    <property type="match status" value="1"/>
</dbReference>
<feature type="domain" description="Glycosyl transferase family 1" evidence="1">
    <location>
        <begin position="149"/>
        <end position="323"/>
    </location>
</feature>
<dbReference type="PANTHER" id="PTHR45919">
    <property type="entry name" value="GDP-MAN:MAN(3)GLCNAC(2)-PP-DOL ALPHA-1,2-MANNOSYLTRANSFERASE"/>
    <property type="match status" value="1"/>
</dbReference>
<dbReference type="Pfam" id="PF00534">
    <property type="entry name" value="Glycos_transf_1"/>
    <property type="match status" value="1"/>
</dbReference>
<dbReference type="Gene3D" id="3.40.50.2000">
    <property type="entry name" value="Glycogen Phosphorylase B"/>
    <property type="match status" value="2"/>
</dbReference>
<proteinExistence type="predicted"/>
<dbReference type="GO" id="GO:0016020">
    <property type="term" value="C:membrane"/>
    <property type="evidence" value="ECO:0007669"/>
    <property type="project" value="TreeGrafter"/>
</dbReference>
<name>A0A1G1VC42_9BACT</name>
<comment type="caution">
    <text evidence="2">The sequence shown here is derived from an EMBL/GenBank/DDBJ whole genome shotgun (WGS) entry which is preliminary data.</text>
</comment>
<dbReference type="Proteomes" id="UP000178659">
    <property type="component" value="Unassembled WGS sequence"/>
</dbReference>
<evidence type="ECO:0000313" key="3">
    <source>
        <dbReference type="Proteomes" id="UP000178659"/>
    </source>
</evidence>
<dbReference type="InterPro" id="IPR038013">
    <property type="entry name" value="ALG11"/>
</dbReference>
<dbReference type="InterPro" id="IPR001296">
    <property type="entry name" value="Glyco_trans_1"/>
</dbReference>
<gene>
    <name evidence="2" type="ORF">A3A77_01620</name>
</gene>
<dbReference type="SUPFAM" id="SSF53756">
    <property type="entry name" value="UDP-Glycosyltransferase/glycogen phosphorylase"/>
    <property type="match status" value="1"/>
</dbReference>
<accession>A0A1G1VC42</accession>
<dbReference type="AlphaFoldDB" id="A0A1G1VC42"/>
<sequence length="342" mass="38766">MKAAIFDPYLDTLGGGERYVLTFARVLKTHGWDVDVQWHDPSILQKIDERLNIGLDGIKVVENVHTGTGYDLIFWLSDGSIPALWSKKNILHFQTPFLRVGGGSLLNRLKLKKISKVVCNSRFTKENIDKEFGTSSEILYPPVDVPKIKPLEKENIILYVGRFSKLQQEKRQDVLIDAFKQLCDGGLEGWKLVMIGGSNIGGEEFMRMLREKARGYLIEILENQPFAKVTELYGKAKIFWSAAGFGVDENIQPQKVEHFGISTVEAMAAGCVPIVVNKGGYKEVVENGVDGFLWNDVGELKSITLHLIKEERRREEIAKNAERKSKEFSQERFEQEVLQHVV</sequence>
<dbReference type="GO" id="GO:0006487">
    <property type="term" value="P:protein N-linked glycosylation"/>
    <property type="evidence" value="ECO:0007669"/>
    <property type="project" value="TreeGrafter"/>
</dbReference>
<dbReference type="EMBL" id="MHCC01000022">
    <property type="protein sequence ID" value="OGY12994.1"/>
    <property type="molecule type" value="Genomic_DNA"/>
</dbReference>
<dbReference type="PANTHER" id="PTHR45919:SF1">
    <property type="entry name" value="GDP-MAN:MAN(3)GLCNAC(2)-PP-DOL ALPHA-1,2-MANNOSYLTRANSFERASE"/>
    <property type="match status" value="1"/>
</dbReference>
<evidence type="ECO:0000313" key="2">
    <source>
        <dbReference type="EMBL" id="OGY12994.1"/>
    </source>
</evidence>